<gene>
    <name evidence="3" type="ORF">AB0887_23110</name>
</gene>
<dbReference type="Proteomes" id="UP001553843">
    <property type="component" value="Unassembled WGS sequence"/>
</dbReference>
<feature type="region of interest" description="Disordered" evidence="1">
    <location>
        <begin position="452"/>
        <end position="495"/>
    </location>
</feature>
<proteinExistence type="predicted"/>
<evidence type="ECO:0000313" key="3">
    <source>
        <dbReference type="EMBL" id="MEW2364820.1"/>
    </source>
</evidence>
<dbReference type="PANTHER" id="PTHR11895">
    <property type="entry name" value="TRANSAMIDASE"/>
    <property type="match status" value="1"/>
</dbReference>
<dbReference type="EMBL" id="JBEYRS010000010">
    <property type="protein sequence ID" value="MEW2364820.1"/>
    <property type="molecule type" value="Genomic_DNA"/>
</dbReference>
<dbReference type="Gene3D" id="3.90.1300.10">
    <property type="entry name" value="Amidase signature (AS) domain"/>
    <property type="match status" value="1"/>
</dbReference>
<protein>
    <submittedName>
        <fullName evidence="3">Amidase</fullName>
    </submittedName>
</protein>
<dbReference type="InterPro" id="IPR023631">
    <property type="entry name" value="Amidase_dom"/>
</dbReference>
<dbReference type="PANTHER" id="PTHR11895:SF176">
    <property type="entry name" value="AMIDASE AMID-RELATED"/>
    <property type="match status" value="1"/>
</dbReference>
<feature type="domain" description="Amidase" evidence="2">
    <location>
        <begin position="24"/>
        <end position="440"/>
    </location>
</feature>
<evidence type="ECO:0000313" key="4">
    <source>
        <dbReference type="Proteomes" id="UP001553843"/>
    </source>
</evidence>
<dbReference type="PROSITE" id="PS00571">
    <property type="entry name" value="AMIDASES"/>
    <property type="match status" value="1"/>
</dbReference>
<evidence type="ECO:0000259" key="2">
    <source>
        <dbReference type="Pfam" id="PF01425"/>
    </source>
</evidence>
<feature type="compositionally biased region" description="Low complexity" evidence="1">
    <location>
        <begin position="463"/>
        <end position="489"/>
    </location>
</feature>
<evidence type="ECO:0000256" key="1">
    <source>
        <dbReference type="SAM" id="MobiDB-lite"/>
    </source>
</evidence>
<dbReference type="RefSeq" id="WP_359782109.1">
    <property type="nucleotide sequence ID" value="NZ_JBEYRR010000010.1"/>
</dbReference>
<organism evidence="3 4">
    <name type="scientific">Streptomyces huasconensis</name>
    <dbReference type="NCBI Taxonomy" id="1854574"/>
    <lineage>
        <taxon>Bacteria</taxon>
        <taxon>Bacillati</taxon>
        <taxon>Actinomycetota</taxon>
        <taxon>Actinomycetes</taxon>
        <taxon>Kitasatosporales</taxon>
        <taxon>Streptomycetaceae</taxon>
        <taxon>Streptomyces</taxon>
    </lineage>
</organism>
<dbReference type="InterPro" id="IPR000120">
    <property type="entry name" value="Amidase"/>
</dbReference>
<keyword evidence="4" id="KW-1185">Reference proteome</keyword>
<comment type="caution">
    <text evidence="3">The sequence shown here is derived from an EMBL/GenBank/DDBJ whole genome shotgun (WGS) entry which is preliminary data.</text>
</comment>
<dbReference type="Pfam" id="PF01425">
    <property type="entry name" value="Amidase"/>
    <property type="match status" value="1"/>
</dbReference>
<dbReference type="SUPFAM" id="SSF75304">
    <property type="entry name" value="Amidase signature (AS) enzymes"/>
    <property type="match status" value="1"/>
</dbReference>
<dbReference type="InterPro" id="IPR020556">
    <property type="entry name" value="Amidase_CS"/>
</dbReference>
<dbReference type="InterPro" id="IPR036928">
    <property type="entry name" value="AS_sf"/>
</dbReference>
<name>A0ABV3LZD1_9ACTN</name>
<accession>A0ABV3LZD1</accession>
<sequence>MRPYELTLAQAARAIAARELSPVELTASVLDRIDAVEGHLGAYVTVLADAARQAAARAEEDIAAGRRRGPLHGVPMGLKDLIDVAGLPTTASSRVRASAPAADRDSTVASRLRAARAVLLGKTHTHEFAYGLTTPQTRNAWSHDRVAGGSSGGSAVAVAVGEATFALGTDTGGSIRVPAALNGVVGLKPTHGLVPARGVTPLSWSLDHVGPITRTVEDAGLVLAALLGGAGDTGAAPGPAPRPSDGSLTGLRVGVPRNHYFDRVHPEVEQAVRAAIGILGELGAELVGVDIPMTKYLQATQWGLMVPEATAYHERTLRTSPELYADDVRTLLEAGGLVPAGDYLRARRSRTLMRAAWTRLFRTVDVIAAPTVPATAARRDQQTMRWPDGSEESVSDAYVRLSAPANITGMPALTLPVGADTTGLPIGMQLIGEPFGEATVVRVGRAYEMTRALEPGERGKGMPPHATGTPPHTIGTPPHATGTHPAPTAQAMSLR</sequence>
<reference evidence="3 4" key="1">
    <citation type="submission" date="2024-06" db="EMBL/GenBank/DDBJ databases">
        <title>The Natural Products Discovery Center: Release of the First 8490 Sequenced Strains for Exploring Actinobacteria Biosynthetic Diversity.</title>
        <authorList>
            <person name="Kalkreuter E."/>
            <person name="Kautsar S.A."/>
            <person name="Yang D."/>
            <person name="Bader C.D."/>
            <person name="Teijaro C.N."/>
            <person name="Fluegel L."/>
            <person name="Davis C.M."/>
            <person name="Simpson J.R."/>
            <person name="Lauterbach L."/>
            <person name="Steele A.D."/>
            <person name="Gui C."/>
            <person name="Meng S."/>
            <person name="Li G."/>
            <person name="Viehrig K."/>
            <person name="Ye F."/>
            <person name="Su P."/>
            <person name="Kiefer A.F."/>
            <person name="Nichols A."/>
            <person name="Cepeda A.J."/>
            <person name="Yan W."/>
            <person name="Fan B."/>
            <person name="Jiang Y."/>
            <person name="Adhikari A."/>
            <person name="Zheng C.-J."/>
            <person name="Schuster L."/>
            <person name="Cowan T.M."/>
            <person name="Smanski M.J."/>
            <person name="Chevrette M.G."/>
            <person name="De Carvalho L.P.S."/>
            <person name="Shen B."/>
        </authorList>
    </citation>
    <scope>NUCLEOTIDE SEQUENCE [LARGE SCALE GENOMIC DNA]</scope>
    <source>
        <strain evidence="3 4">NPDC047833</strain>
    </source>
</reference>